<feature type="binding site" evidence="9">
    <location>
        <position position="258"/>
    </location>
    <ligand>
        <name>Zn(2+)</name>
        <dbReference type="ChEBI" id="CHEBI:29105"/>
        <label>1</label>
    </ligand>
</feature>
<dbReference type="InterPro" id="IPR019787">
    <property type="entry name" value="Znf_PHD-finger"/>
</dbReference>
<dbReference type="OMA" id="HIQQLDH"/>
<evidence type="ECO:0000313" key="14">
    <source>
        <dbReference type="Proteomes" id="UP000887565"/>
    </source>
</evidence>
<feature type="site" description="Histone H3K4me3 binding" evidence="8">
    <location>
        <position position="253"/>
    </location>
</feature>
<feature type="domain" description="PHD-type" evidence="13">
    <location>
        <begin position="228"/>
        <end position="277"/>
    </location>
</feature>
<dbReference type="GO" id="GO:0005634">
    <property type="term" value="C:nucleus"/>
    <property type="evidence" value="ECO:0007669"/>
    <property type="project" value="UniProtKB-SubCell"/>
</dbReference>
<comment type="subunit">
    <text evidence="11">Component of an histone acetyltransferase complex. Interacts with H3K4me3 and to a lesser extent with H3K4me2.</text>
</comment>
<evidence type="ECO:0000256" key="12">
    <source>
        <dbReference type="SAM" id="MobiDB-lite"/>
    </source>
</evidence>
<dbReference type="WBParaSite" id="nRc.2.0.1.t45353-RA">
    <property type="protein sequence ID" value="nRc.2.0.1.t45353-RA"/>
    <property type="gene ID" value="nRc.2.0.1.g45353"/>
</dbReference>
<keyword evidence="4 10" id="KW-0863">Zinc-finger</keyword>
<dbReference type="InterPro" id="IPR013083">
    <property type="entry name" value="Znf_RING/FYVE/PHD"/>
</dbReference>
<evidence type="ECO:0000256" key="2">
    <source>
        <dbReference type="ARBA" id="ARBA00010210"/>
    </source>
</evidence>
<dbReference type="Gene3D" id="6.10.140.1740">
    <property type="match status" value="1"/>
</dbReference>
<dbReference type="InterPro" id="IPR028651">
    <property type="entry name" value="ING_fam"/>
</dbReference>
<accession>A0A915L2Q1</accession>
<dbReference type="InterPro" id="IPR024610">
    <property type="entry name" value="ING_N_histone-binding"/>
</dbReference>
<dbReference type="Gene3D" id="3.30.40.10">
    <property type="entry name" value="Zinc/RING finger domain, C3HC4 (zinc finger)"/>
    <property type="match status" value="1"/>
</dbReference>
<proteinExistence type="inferred from homology"/>
<evidence type="ECO:0000256" key="1">
    <source>
        <dbReference type="ARBA" id="ARBA00004123"/>
    </source>
</evidence>
<evidence type="ECO:0000256" key="8">
    <source>
        <dbReference type="PIRSR" id="PIRSR628651-50"/>
    </source>
</evidence>
<feature type="compositionally biased region" description="Basic and acidic residues" evidence="12">
    <location>
        <begin position="145"/>
        <end position="157"/>
    </location>
</feature>
<feature type="binding site" evidence="9">
    <location>
        <position position="244"/>
    </location>
    <ligand>
        <name>Zn(2+)</name>
        <dbReference type="ChEBI" id="CHEBI:29105"/>
        <label>2</label>
    </ligand>
</feature>
<evidence type="ECO:0000259" key="13">
    <source>
        <dbReference type="PROSITE" id="PS50016"/>
    </source>
</evidence>
<dbReference type="PANTHER" id="PTHR10333">
    <property type="entry name" value="INHIBITOR OF GROWTH PROTEIN"/>
    <property type="match status" value="1"/>
</dbReference>
<dbReference type="PROSITE" id="PS50016">
    <property type="entry name" value="ZF_PHD_2"/>
    <property type="match status" value="1"/>
</dbReference>
<dbReference type="CDD" id="cd16859">
    <property type="entry name" value="ING_ING4_5"/>
    <property type="match status" value="1"/>
</dbReference>
<evidence type="ECO:0000256" key="7">
    <source>
        <dbReference type="ARBA" id="ARBA00023242"/>
    </source>
</evidence>
<feature type="binding site" evidence="9">
    <location>
        <position position="231"/>
    </location>
    <ligand>
        <name>Zn(2+)</name>
        <dbReference type="ChEBI" id="CHEBI:29105"/>
        <label>1</label>
    </ligand>
</feature>
<evidence type="ECO:0000256" key="11">
    <source>
        <dbReference type="RuleBase" id="RU361213"/>
    </source>
</evidence>
<dbReference type="SMART" id="SM01408">
    <property type="entry name" value="ING"/>
    <property type="match status" value="1"/>
</dbReference>
<dbReference type="Pfam" id="PF12998">
    <property type="entry name" value="ING"/>
    <property type="match status" value="1"/>
</dbReference>
<dbReference type="GO" id="GO:0006355">
    <property type="term" value="P:regulation of DNA-templated transcription"/>
    <property type="evidence" value="ECO:0007669"/>
    <property type="project" value="TreeGrafter"/>
</dbReference>
<dbReference type="Proteomes" id="UP000887565">
    <property type="component" value="Unplaced"/>
</dbReference>
<comment type="similarity">
    <text evidence="2 11">Belongs to the ING family.</text>
</comment>
<keyword evidence="5 9" id="KW-0862">Zinc</keyword>
<keyword evidence="6 11" id="KW-0156">Chromatin regulator</keyword>
<evidence type="ECO:0000256" key="9">
    <source>
        <dbReference type="PIRSR" id="PIRSR628651-51"/>
    </source>
</evidence>
<sequence>MSLCMEQYLDNLQLLPGDLQRKLRLLRDLDQKSQKHLETGDKLTTSFATDMFNLSKDDRKKRYEEIRSHFNKAKSMGDEKVQLAMQTYEMVDKHIRRLDSELAKFESELKRSVLKQQQQQSSTNQRSKTGHQRRASTEESLSSPDNKEQQKTSKKQDALSLSTKKRKSKSEELKRSRKKQKFDEEKMNADEEDESIAGASSGLNLMQQFAAGIGAADVLDMPIDPNEPIYCTCRQVSYGQMIGCDNPDCPIEWFHFNCVGLTTKPKGKWFCAACAEEKKKSK</sequence>
<reference evidence="15" key="1">
    <citation type="submission" date="2022-11" db="UniProtKB">
        <authorList>
            <consortium name="WormBaseParasite"/>
        </authorList>
    </citation>
    <scope>IDENTIFICATION</scope>
</reference>
<feature type="site" description="Histone H3K4me3 binding" evidence="8">
    <location>
        <position position="241"/>
    </location>
</feature>
<dbReference type="InterPro" id="IPR011011">
    <property type="entry name" value="Znf_FYVE_PHD"/>
</dbReference>
<dbReference type="SUPFAM" id="SSF57903">
    <property type="entry name" value="FYVE/PHD zinc finger"/>
    <property type="match status" value="1"/>
</dbReference>
<dbReference type="AlphaFoldDB" id="A0A915L2Q1"/>
<dbReference type="PROSITE" id="PS01359">
    <property type="entry name" value="ZF_PHD_1"/>
    <property type="match status" value="1"/>
</dbReference>
<dbReference type="InterPro" id="IPR001965">
    <property type="entry name" value="Znf_PHD"/>
</dbReference>
<protein>
    <recommendedName>
        <fullName evidence="11">Inhibitor of growth protein</fullName>
    </recommendedName>
</protein>
<feature type="binding site" evidence="9">
    <location>
        <position position="255"/>
    </location>
    <ligand>
        <name>Zn(2+)</name>
        <dbReference type="ChEBI" id="CHEBI:29105"/>
        <label>1</label>
    </ligand>
</feature>
<keyword evidence="14" id="KW-1185">Reference proteome</keyword>
<dbReference type="FunFam" id="3.30.40.10:FF:000016">
    <property type="entry name" value="Inhibitor of growth protein"/>
    <property type="match status" value="1"/>
</dbReference>
<dbReference type="SMART" id="SM00249">
    <property type="entry name" value="PHD"/>
    <property type="match status" value="1"/>
</dbReference>
<organism evidence="14 15">
    <name type="scientific">Romanomermis culicivorax</name>
    <name type="common">Nematode worm</name>
    <dbReference type="NCBI Taxonomy" id="13658"/>
    <lineage>
        <taxon>Eukaryota</taxon>
        <taxon>Metazoa</taxon>
        <taxon>Ecdysozoa</taxon>
        <taxon>Nematoda</taxon>
        <taxon>Enoplea</taxon>
        <taxon>Dorylaimia</taxon>
        <taxon>Mermithida</taxon>
        <taxon>Mermithoidea</taxon>
        <taxon>Mermithidae</taxon>
        <taxon>Romanomermis</taxon>
    </lineage>
</organism>
<feature type="binding site" evidence="9">
    <location>
        <position position="271"/>
    </location>
    <ligand>
        <name>Zn(2+)</name>
        <dbReference type="ChEBI" id="CHEBI:29105"/>
        <label>2</label>
    </ligand>
</feature>
<evidence type="ECO:0000256" key="5">
    <source>
        <dbReference type="ARBA" id="ARBA00022833"/>
    </source>
</evidence>
<dbReference type="GO" id="GO:0006325">
    <property type="term" value="P:chromatin organization"/>
    <property type="evidence" value="ECO:0007669"/>
    <property type="project" value="UniProtKB-KW"/>
</dbReference>
<comment type="subcellular location">
    <subcellularLocation>
        <location evidence="1 11">Nucleus</location>
    </subcellularLocation>
</comment>
<dbReference type="GO" id="GO:0008270">
    <property type="term" value="F:zinc ion binding"/>
    <property type="evidence" value="ECO:0007669"/>
    <property type="project" value="UniProtKB-KW"/>
</dbReference>
<keyword evidence="7 11" id="KW-0539">Nucleus</keyword>
<comment type="function">
    <text evidence="11">Component of an histone acetyltransferase complex.</text>
</comment>
<feature type="site" description="Histone H3K4me3 binding" evidence="8">
    <location>
        <position position="245"/>
    </location>
</feature>
<evidence type="ECO:0000256" key="6">
    <source>
        <dbReference type="ARBA" id="ARBA00022853"/>
    </source>
</evidence>
<feature type="binding site" evidence="9">
    <location>
        <position position="274"/>
    </location>
    <ligand>
        <name>Zn(2+)</name>
        <dbReference type="ChEBI" id="CHEBI:29105"/>
        <label>2</label>
    </ligand>
</feature>
<name>A0A915L2Q1_ROMCU</name>
<feature type="region of interest" description="Disordered" evidence="12">
    <location>
        <begin position="113"/>
        <end position="193"/>
    </location>
</feature>
<comment type="domain">
    <text evidence="11">The PHD-type zinc finger mediates the binding to H3K4me3.</text>
</comment>
<dbReference type="InterPro" id="IPR019786">
    <property type="entry name" value="Zinc_finger_PHD-type_CS"/>
</dbReference>
<evidence type="ECO:0000313" key="15">
    <source>
        <dbReference type="WBParaSite" id="nRc.2.0.1.t45353-RA"/>
    </source>
</evidence>
<dbReference type="CDD" id="cd15586">
    <property type="entry name" value="PHD_ING4_5"/>
    <property type="match status" value="1"/>
</dbReference>
<feature type="site" description="Histone H3K4me3 binding" evidence="8">
    <location>
        <position position="230"/>
    </location>
</feature>
<evidence type="ECO:0000256" key="10">
    <source>
        <dbReference type="PROSITE-ProRule" id="PRU00146"/>
    </source>
</evidence>
<dbReference type="PANTHER" id="PTHR10333:SF42">
    <property type="entry name" value="INHIBITOR OF GROWTH PROTEIN 5"/>
    <property type="match status" value="1"/>
</dbReference>
<feature type="binding site" evidence="9">
    <location>
        <position position="233"/>
    </location>
    <ligand>
        <name>Zn(2+)</name>
        <dbReference type="ChEBI" id="CHEBI:29105"/>
        <label>1</label>
    </ligand>
</feature>
<keyword evidence="3 9" id="KW-0479">Metal-binding</keyword>
<evidence type="ECO:0000256" key="3">
    <source>
        <dbReference type="ARBA" id="ARBA00022723"/>
    </source>
</evidence>
<feature type="binding site" evidence="9">
    <location>
        <position position="249"/>
    </location>
    <ligand>
        <name>Zn(2+)</name>
        <dbReference type="ChEBI" id="CHEBI:29105"/>
        <label>2</label>
    </ligand>
</feature>
<evidence type="ECO:0000256" key="4">
    <source>
        <dbReference type="ARBA" id="ARBA00022771"/>
    </source>
</evidence>